<dbReference type="AlphaFoldDB" id="A0A0L0G6T9"/>
<dbReference type="FunFam" id="3.90.640.10:FF:000007">
    <property type="entry name" value="Actin like 7B"/>
    <property type="match status" value="1"/>
</dbReference>
<sequence length="307" mass="34639">MEHGIIDNWTDMEKVWQSIYEDHLYVQPEEHPVLLTEAPLNPIKNRTKTLEIFFEKLNVPAMFISLQAVLSLYASGRTTGVVVDSGDGVSHVVPIYDGFAIEHAITRSDVAGRDVTRYLQQLLRKEGVGLHTSAEFQIVREIKEKMCFLYPSSKGKVDASGRAMDVDNDAEKYRLPDGEEVSIAHCRHQAPEVLFKPDLIGAEYDGIHNNVLRTINECDRDLRDNLMKNIILSGGTTTTPGFGARLTNELHRSRPGNDIKVTAPKDRLYSTWVGGSILASLSTFKQMWISHSDYDEYGVQRMVEKLF</sequence>
<evidence type="ECO:0000313" key="5">
    <source>
        <dbReference type="EMBL" id="KNC84742.1"/>
    </source>
</evidence>
<dbReference type="Proteomes" id="UP000054560">
    <property type="component" value="Unassembled WGS sequence"/>
</dbReference>
<dbReference type="OrthoDB" id="5132116at2759"/>
<evidence type="ECO:0000256" key="1">
    <source>
        <dbReference type="ARBA" id="ARBA00004245"/>
    </source>
</evidence>
<dbReference type="STRING" id="667725.A0A0L0G6T9"/>
<keyword evidence="6" id="KW-1185">Reference proteome</keyword>
<dbReference type="EMBL" id="KQ241744">
    <property type="protein sequence ID" value="KNC84742.1"/>
    <property type="molecule type" value="Genomic_DNA"/>
</dbReference>
<evidence type="ECO:0000256" key="2">
    <source>
        <dbReference type="ARBA" id="ARBA00022490"/>
    </source>
</evidence>
<gene>
    <name evidence="5" type="ORF">SARC_03054</name>
</gene>
<comment type="similarity">
    <text evidence="4">Belongs to the actin family. ARP1 subfamily.</text>
</comment>
<accession>A0A0L0G6T9</accession>
<dbReference type="GeneID" id="25903558"/>
<dbReference type="FunFam" id="3.30.420.40:FF:000188">
    <property type="entry name" value="Actin like 6B"/>
    <property type="match status" value="1"/>
</dbReference>
<organism evidence="5 6">
    <name type="scientific">Sphaeroforma arctica JP610</name>
    <dbReference type="NCBI Taxonomy" id="667725"/>
    <lineage>
        <taxon>Eukaryota</taxon>
        <taxon>Ichthyosporea</taxon>
        <taxon>Ichthyophonida</taxon>
        <taxon>Sphaeroforma</taxon>
    </lineage>
</organism>
<dbReference type="SMART" id="SM00268">
    <property type="entry name" value="ACTIN"/>
    <property type="match status" value="1"/>
</dbReference>
<dbReference type="FunFam" id="3.30.420.40:FF:000058">
    <property type="entry name" value="Putative actin-related protein 5"/>
    <property type="match status" value="1"/>
</dbReference>
<name>A0A0L0G6T9_9EUKA</name>
<dbReference type="GO" id="GO:0005856">
    <property type="term" value="C:cytoskeleton"/>
    <property type="evidence" value="ECO:0007669"/>
    <property type="project" value="UniProtKB-SubCell"/>
</dbReference>
<evidence type="ECO:0000256" key="3">
    <source>
        <dbReference type="ARBA" id="ARBA00023212"/>
    </source>
</evidence>
<dbReference type="PROSITE" id="PS01132">
    <property type="entry name" value="ACTINS_ACT_LIKE"/>
    <property type="match status" value="1"/>
</dbReference>
<dbReference type="PRINTS" id="PR00190">
    <property type="entry name" value="ACTIN"/>
</dbReference>
<comment type="subcellular location">
    <subcellularLocation>
        <location evidence="1">Cytoplasm</location>
        <location evidence="1">Cytoskeleton</location>
    </subcellularLocation>
</comment>
<dbReference type="InterPro" id="IPR020902">
    <property type="entry name" value="Actin/actin-like_CS"/>
</dbReference>
<dbReference type="Pfam" id="PF00022">
    <property type="entry name" value="Actin"/>
    <property type="match status" value="1"/>
</dbReference>
<reference evidence="5 6" key="1">
    <citation type="submission" date="2011-02" db="EMBL/GenBank/DDBJ databases">
        <title>The Genome Sequence of Sphaeroforma arctica JP610.</title>
        <authorList>
            <consortium name="The Broad Institute Genome Sequencing Platform"/>
            <person name="Russ C."/>
            <person name="Cuomo C."/>
            <person name="Young S.K."/>
            <person name="Zeng Q."/>
            <person name="Gargeya S."/>
            <person name="Alvarado L."/>
            <person name="Berlin A."/>
            <person name="Chapman S.B."/>
            <person name="Chen Z."/>
            <person name="Freedman E."/>
            <person name="Gellesch M."/>
            <person name="Goldberg J."/>
            <person name="Griggs A."/>
            <person name="Gujja S."/>
            <person name="Heilman E."/>
            <person name="Heiman D."/>
            <person name="Howarth C."/>
            <person name="Mehta T."/>
            <person name="Neiman D."/>
            <person name="Pearson M."/>
            <person name="Roberts A."/>
            <person name="Saif S."/>
            <person name="Shea T."/>
            <person name="Shenoy N."/>
            <person name="Sisk P."/>
            <person name="Stolte C."/>
            <person name="Sykes S."/>
            <person name="White J."/>
            <person name="Yandava C."/>
            <person name="Burger G."/>
            <person name="Gray M.W."/>
            <person name="Holland P.W.H."/>
            <person name="King N."/>
            <person name="Lang F.B.F."/>
            <person name="Roger A.J."/>
            <person name="Ruiz-Trillo I."/>
            <person name="Haas B."/>
            <person name="Nusbaum C."/>
            <person name="Birren B."/>
        </authorList>
    </citation>
    <scope>NUCLEOTIDE SEQUENCE [LARGE SCALE GENOMIC DNA]</scope>
    <source>
        <strain evidence="5 6">JP610</strain>
    </source>
</reference>
<dbReference type="Gene3D" id="3.30.420.40">
    <property type="match status" value="2"/>
</dbReference>
<evidence type="ECO:0000256" key="4">
    <source>
        <dbReference type="ARBA" id="ARBA00038483"/>
    </source>
</evidence>
<dbReference type="eggNOG" id="KOG0676">
    <property type="taxonomic scope" value="Eukaryota"/>
</dbReference>
<proteinExistence type="inferred from homology"/>
<keyword evidence="2" id="KW-0963">Cytoplasm</keyword>
<protein>
    <submittedName>
        <fullName evidence="5">Beta-centractin</fullName>
    </submittedName>
</protein>
<dbReference type="PANTHER" id="PTHR11937">
    <property type="entry name" value="ACTIN"/>
    <property type="match status" value="1"/>
</dbReference>
<dbReference type="InterPro" id="IPR004000">
    <property type="entry name" value="Actin"/>
</dbReference>
<evidence type="ECO:0000313" key="6">
    <source>
        <dbReference type="Proteomes" id="UP000054560"/>
    </source>
</evidence>
<dbReference type="Gene3D" id="3.90.640.10">
    <property type="entry name" value="Actin, Chain A, domain 4"/>
    <property type="match status" value="1"/>
</dbReference>
<dbReference type="SUPFAM" id="SSF53067">
    <property type="entry name" value="Actin-like ATPase domain"/>
    <property type="match status" value="2"/>
</dbReference>
<dbReference type="InterPro" id="IPR043129">
    <property type="entry name" value="ATPase_NBD"/>
</dbReference>
<keyword evidence="3" id="KW-0206">Cytoskeleton</keyword>
<dbReference type="RefSeq" id="XP_014158644.1">
    <property type="nucleotide sequence ID" value="XM_014303169.1"/>
</dbReference>